<feature type="region of interest" description="Disordered" evidence="1">
    <location>
        <begin position="1"/>
        <end position="112"/>
    </location>
</feature>
<protein>
    <submittedName>
        <fullName evidence="2">Uncharacterized protein</fullName>
    </submittedName>
</protein>
<accession>A0AAW0PMJ1</accession>
<dbReference type="AlphaFoldDB" id="A0AAW0PMJ1"/>
<comment type="caution">
    <text evidence="2">The sequence shown here is derived from an EMBL/GenBank/DDBJ whole genome shotgun (WGS) entry which is preliminary data.</text>
</comment>
<evidence type="ECO:0000313" key="3">
    <source>
        <dbReference type="Proteomes" id="UP001460270"/>
    </source>
</evidence>
<proteinExistence type="predicted"/>
<dbReference type="Proteomes" id="UP001460270">
    <property type="component" value="Unassembled WGS sequence"/>
</dbReference>
<dbReference type="EMBL" id="JBBPFD010000004">
    <property type="protein sequence ID" value="KAK7930066.1"/>
    <property type="molecule type" value="Genomic_DNA"/>
</dbReference>
<evidence type="ECO:0000256" key="1">
    <source>
        <dbReference type="SAM" id="MobiDB-lite"/>
    </source>
</evidence>
<sequence>MRERDKETEEREMREREREESEKEEVEREDRRRERVGETERTESGERRDRERGIICGDEQHVLCVSGRGGDAGADQLTSAFTGGDVPGQSSSPSPVQGSPDRGGERGNYCIL</sequence>
<organism evidence="2 3">
    <name type="scientific">Mugilogobius chulae</name>
    <name type="common">yellowstripe goby</name>
    <dbReference type="NCBI Taxonomy" id="88201"/>
    <lineage>
        <taxon>Eukaryota</taxon>
        <taxon>Metazoa</taxon>
        <taxon>Chordata</taxon>
        <taxon>Craniata</taxon>
        <taxon>Vertebrata</taxon>
        <taxon>Euteleostomi</taxon>
        <taxon>Actinopterygii</taxon>
        <taxon>Neopterygii</taxon>
        <taxon>Teleostei</taxon>
        <taxon>Neoteleostei</taxon>
        <taxon>Acanthomorphata</taxon>
        <taxon>Gobiaria</taxon>
        <taxon>Gobiiformes</taxon>
        <taxon>Gobioidei</taxon>
        <taxon>Gobiidae</taxon>
        <taxon>Gobionellinae</taxon>
        <taxon>Mugilogobius</taxon>
    </lineage>
</organism>
<reference evidence="3" key="1">
    <citation type="submission" date="2024-04" db="EMBL/GenBank/DDBJ databases">
        <title>Salinicola lusitanus LLJ914,a marine bacterium isolated from the Okinawa Trough.</title>
        <authorList>
            <person name="Li J."/>
        </authorList>
    </citation>
    <scope>NUCLEOTIDE SEQUENCE [LARGE SCALE GENOMIC DNA]</scope>
</reference>
<name>A0AAW0PMJ1_9GOBI</name>
<evidence type="ECO:0000313" key="2">
    <source>
        <dbReference type="EMBL" id="KAK7930066.1"/>
    </source>
</evidence>
<feature type="compositionally biased region" description="Low complexity" evidence="1">
    <location>
        <begin position="83"/>
        <end position="100"/>
    </location>
</feature>
<keyword evidence="3" id="KW-1185">Reference proteome</keyword>
<feature type="compositionally biased region" description="Basic and acidic residues" evidence="1">
    <location>
        <begin position="1"/>
        <end position="61"/>
    </location>
</feature>
<gene>
    <name evidence="2" type="ORF">WMY93_006461</name>
</gene>